<keyword evidence="4" id="KW-1185">Reference proteome</keyword>
<protein>
    <submittedName>
        <fullName evidence="5">Kelch-like protein 3-like</fullName>
    </submittedName>
</protein>
<dbReference type="PANTHER" id="PTHR45632">
    <property type="entry name" value="LD33804P"/>
    <property type="match status" value="1"/>
</dbReference>
<dbReference type="RefSeq" id="XP_006817761.1">
    <property type="nucleotide sequence ID" value="XM_006817698.1"/>
</dbReference>
<proteinExistence type="predicted"/>
<evidence type="ECO:0000256" key="1">
    <source>
        <dbReference type="ARBA" id="ARBA00022441"/>
    </source>
</evidence>
<evidence type="ECO:0000256" key="2">
    <source>
        <dbReference type="ARBA" id="ARBA00022737"/>
    </source>
</evidence>
<name>A0ABM0MCM0_SACKO</name>
<dbReference type="InterPro" id="IPR015915">
    <property type="entry name" value="Kelch-typ_b-propeller"/>
</dbReference>
<dbReference type="CDD" id="cd18186">
    <property type="entry name" value="BTB_POZ_ZBTB_KLHL-like"/>
    <property type="match status" value="1"/>
</dbReference>
<dbReference type="PANTHER" id="PTHR45632:SF30">
    <property type="entry name" value="BTB DOMAIN-CONTAINING PROTEIN"/>
    <property type="match status" value="1"/>
</dbReference>
<dbReference type="SMART" id="SM00875">
    <property type="entry name" value="BACK"/>
    <property type="match status" value="1"/>
</dbReference>
<dbReference type="GeneID" id="102806595"/>
<dbReference type="Proteomes" id="UP000694865">
    <property type="component" value="Unplaced"/>
</dbReference>
<dbReference type="PROSITE" id="PS50097">
    <property type="entry name" value="BTB"/>
    <property type="match status" value="1"/>
</dbReference>
<keyword evidence="2" id="KW-0677">Repeat</keyword>
<evidence type="ECO:0000259" key="3">
    <source>
        <dbReference type="PROSITE" id="PS50097"/>
    </source>
</evidence>
<dbReference type="SUPFAM" id="SSF54695">
    <property type="entry name" value="POZ domain"/>
    <property type="match status" value="1"/>
</dbReference>
<feature type="domain" description="BTB" evidence="3">
    <location>
        <begin position="34"/>
        <end position="101"/>
    </location>
</feature>
<evidence type="ECO:0000313" key="5">
    <source>
        <dbReference type="RefSeq" id="XP_006817761.1"/>
    </source>
</evidence>
<keyword evidence="1" id="KW-0880">Kelch repeat</keyword>
<dbReference type="SMART" id="SM00612">
    <property type="entry name" value="Kelch"/>
    <property type="match status" value="4"/>
</dbReference>
<dbReference type="Pfam" id="PF13964">
    <property type="entry name" value="Beta-prop_Calicin"/>
    <property type="match status" value="1"/>
</dbReference>
<sequence>MATLCVGSRQFTTTDYATGVLKKLQEQRKCRVFCDATLRIQEKEWFAHRAVLSACSPYFEAAFKSGLTETRYGVIDLTYIAPNAMSALLQYMYTGVIAFSEIDVEDILQGSDYFGMEEVRSFCTAYLQENVTLTNTNCFVAKSLGDKFNIKALSTAAKEYFRNHCYEILSTDTYLPLSYGQLLEFLEDDLNIVEIVKDGDIVCGEESVLKAVFKWVEYDPEIRTAFAPELLKRCVRFKSIQKKPLDLLMEGNPELRSLIDDKLLYTSNKERTGDSSVDSQGVKRARRGRLVDVLAVCGGTNYSVESNHMYANVLEQRRWIALADLPEAVFGAAAVCHAGKVYVCGGLVKRGKSSTVRSTLFCYDPMLNSWKILSPMNTAVQRHSFAACNSGHLYVIGGLAEHTVCRDVQCYNIQSDVWTNKRPLPAARCDTLAFTSNNRVYIVGGWDSSVDYTDSSTGTLCCYNPETDTWIDLAPLPPGCDVNTSCWVLPVDVEEGRRRFLVTDFRRQAFIYHVDKNVWTEVGDSFKKLRPGSTAKSCCVCEKTSRVLTLSSCRSFFQWDRETLTRLERIPPSPQQQTNVAITLPHQFSTVLQIPCQFI</sequence>
<dbReference type="SUPFAM" id="SSF117281">
    <property type="entry name" value="Kelch motif"/>
    <property type="match status" value="1"/>
</dbReference>
<dbReference type="InterPro" id="IPR000210">
    <property type="entry name" value="BTB/POZ_dom"/>
</dbReference>
<dbReference type="InterPro" id="IPR011333">
    <property type="entry name" value="SKP1/BTB/POZ_sf"/>
</dbReference>
<dbReference type="Pfam" id="PF00651">
    <property type="entry name" value="BTB"/>
    <property type="match status" value="1"/>
</dbReference>
<dbReference type="InterPro" id="IPR006652">
    <property type="entry name" value="Kelch_1"/>
</dbReference>
<gene>
    <name evidence="5" type="primary">LOC102806595</name>
</gene>
<dbReference type="Gene3D" id="3.30.710.10">
    <property type="entry name" value="Potassium Channel Kv1.1, Chain A"/>
    <property type="match status" value="1"/>
</dbReference>
<dbReference type="Pfam" id="PF07707">
    <property type="entry name" value="BACK"/>
    <property type="match status" value="1"/>
</dbReference>
<dbReference type="Gene3D" id="2.120.10.80">
    <property type="entry name" value="Kelch-type beta propeller"/>
    <property type="match status" value="1"/>
</dbReference>
<organism evidence="4 5">
    <name type="scientific">Saccoglossus kowalevskii</name>
    <name type="common">Acorn worm</name>
    <dbReference type="NCBI Taxonomy" id="10224"/>
    <lineage>
        <taxon>Eukaryota</taxon>
        <taxon>Metazoa</taxon>
        <taxon>Hemichordata</taxon>
        <taxon>Enteropneusta</taxon>
        <taxon>Harrimaniidae</taxon>
        <taxon>Saccoglossus</taxon>
    </lineage>
</organism>
<dbReference type="InterPro" id="IPR011705">
    <property type="entry name" value="BACK"/>
</dbReference>
<reference evidence="5" key="1">
    <citation type="submission" date="2025-08" db="UniProtKB">
        <authorList>
            <consortium name="RefSeq"/>
        </authorList>
    </citation>
    <scope>IDENTIFICATION</scope>
    <source>
        <tissue evidence="5">Testes</tissue>
    </source>
</reference>
<evidence type="ECO:0000313" key="4">
    <source>
        <dbReference type="Proteomes" id="UP000694865"/>
    </source>
</evidence>
<dbReference type="SMART" id="SM00225">
    <property type="entry name" value="BTB"/>
    <property type="match status" value="1"/>
</dbReference>
<dbReference type="Gene3D" id="1.25.40.420">
    <property type="match status" value="1"/>
</dbReference>
<accession>A0ABM0MCM0</accession>